<dbReference type="CDD" id="cd22593">
    <property type="entry name" value="Kunitz_conkunitzin"/>
    <property type="match status" value="1"/>
</dbReference>
<keyword evidence="3" id="KW-1185">Reference proteome</keyword>
<sequence>MNHFVTILCLFVVSLFSGTFAHSPDCGLEKDSGNGKDAIQKYYFNSKWHTCFGFKYTGKGGNGNRFDSYSECQGNCAPLDGSACSGPNPSKSPLNEGTPDGFQCETAKCPKGYKCAFGTIVQCCFEKDSDDFNAATSDKCPDGSKAGDAFGETCNDLVCNKGQKCVQINKQFAKCCGGK</sequence>
<evidence type="ECO:0000313" key="4">
    <source>
        <dbReference type="WBParaSite" id="PDA_v2.g30146.t1"/>
    </source>
</evidence>
<feature type="signal peptide" evidence="1">
    <location>
        <begin position="1"/>
        <end position="21"/>
    </location>
</feature>
<protein>
    <submittedName>
        <fullName evidence="4">BPTI/Kunitz inhibitor domain-containing protein</fullName>
    </submittedName>
</protein>
<dbReference type="AlphaFoldDB" id="A0A914QKE1"/>
<dbReference type="WBParaSite" id="PDA_v2.g30146.t1">
    <property type="protein sequence ID" value="PDA_v2.g30146.t1"/>
    <property type="gene ID" value="PDA_v2.g30146"/>
</dbReference>
<evidence type="ECO:0000256" key="1">
    <source>
        <dbReference type="SAM" id="SignalP"/>
    </source>
</evidence>
<dbReference type="PROSITE" id="PS50279">
    <property type="entry name" value="BPTI_KUNITZ_2"/>
    <property type="match status" value="1"/>
</dbReference>
<proteinExistence type="predicted"/>
<dbReference type="SUPFAM" id="SSF57362">
    <property type="entry name" value="BPTI-like"/>
    <property type="match status" value="1"/>
</dbReference>
<dbReference type="Gene3D" id="4.10.410.10">
    <property type="entry name" value="Pancreatic trypsin inhibitor Kunitz domain"/>
    <property type="match status" value="1"/>
</dbReference>
<feature type="chain" id="PRO_5038100339" evidence="1">
    <location>
        <begin position="22"/>
        <end position="179"/>
    </location>
</feature>
<name>A0A914QKE1_9BILA</name>
<organism evidence="3 4">
    <name type="scientific">Panagrolaimus davidi</name>
    <dbReference type="NCBI Taxonomy" id="227884"/>
    <lineage>
        <taxon>Eukaryota</taxon>
        <taxon>Metazoa</taxon>
        <taxon>Ecdysozoa</taxon>
        <taxon>Nematoda</taxon>
        <taxon>Chromadorea</taxon>
        <taxon>Rhabditida</taxon>
        <taxon>Tylenchina</taxon>
        <taxon>Panagrolaimomorpha</taxon>
        <taxon>Panagrolaimoidea</taxon>
        <taxon>Panagrolaimidae</taxon>
        <taxon>Panagrolaimus</taxon>
    </lineage>
</organism>
<dbReference type="Proteomes" id="UP000887578">
    <property type="component" value="Unplaced"/>
</dbReference>
<dbReference type="PANTHER" id="PTHR47248">
    <property type="entry name" value="PROTEIN CBG06772"/>
    <property type="match status" value="1"/>
</dbReference>
<dbReference type="PANTHER" id="PTHR47248:SF7">
    <property type="entry name" value="BPTI_KUNITZ INHIBITOR DOMAIN-CONTAINING PROTEIN"/>
    <property type="match status" value="1"/>
</dbReference>
<evidence type="ECO:0000259" key="2">
    <source>
        <dbReference type="PROSITE" id="PS50279"/>
    </source>
</evidence>
<accession>A0A914QKE1</accession>
<keyword evidence="1" id="KW-0732">Signal</keyword>
<dbReference type="InterPro" id="IPR052861">
    <property type="entry name" value="BPTI/Kunitz_domain"/>
</dbReference>
<dbReference type="Pfam" id="PF00014">
    <property type="entry name" value="Kunitz_BPTI"/>
    <property type="match status" value="1"/>
</dbReference>
<feature type="domain" description="BPTI/Kunitz inhibitor" evidence="2">
    <location>
        <begin position="26"/>
        <end position="76"/>
    </location>
</feature>
<dbReference type="SMART" id="SM00131">
    <property type="entry name" value="KU"/>
    <property type="match status" value="1"/>
</dbReference>
<reference evidence="4" key="1">
    <citation type="submission" date="2022-11" db="UniProtKB">
        <authorList>
            <consortium name="WormBaseParasite"/>
        </authorList>
    </citation>
    <scope>IDENTIFICATION</scope>
</reference>
<dbReference type="InterPro" id="IPR036880">
    <property type="entry name" value="Kunitz_BPTI_sf"/>
</dbReference>
<dbReference type="InterPro" id="IPR002223">
    <property type="entry name" value="Kunitz_BPTI"/>
</dbReference>
<dbReference type="GO" id="GO:0004867">
    <property type="term" value="F:serine-type endopeptidase inhibitor activity"/>
    <property type="evidence" value="ECO:0007669"/>
    <property type="project" value="InterPro"/>
</dbReference>
<evidence type="ECO:0000313" key="3">
    <source>
        <dbReference type="Proteomes" id="UP000887578"/>
    </source>
</evidence>